<keyword evidence="1" id="KW-0805">Transcription regulation</keyword>
<feature type="compositionally biased region" description="Basic and acidic residues" evidence="4">
    <location>
        <begin position="145"/>
        <end position="174"/>
    </location>
</feature>
<accession>A0A5C6JMQ5</accession>
<proteinExistence type="predicted"/>
<dbReference type="PROSITE" id="PS01124">
    <property type="entry name" value="HTH_ARAC_FAMILY_2"/>
    <property type="match status" value="1"/>
</dbReference>
<evidence type="ECO:0000256" key="4">
    <source>
        <dbReference type="SAM" id="MobiDB-lite"/>
    </source>
</evidence>
<evidence type="ECO:0000313" key="6">
    <source>
        <dbReference type="EMBL" id="TWV41896.1"/>
    </source>
</evidence>
<keyword evidence="3" id="KW-0804">Transcription</keyword>
<keyword evidence="2" id="KW-0238">DNA-binding</keyword>
<dbReference type="InterPro" id="IPR018060">
    <property type="entry name" value="HTH_AraC"/>
</dbReference>
<dbReference type="Pfam" id="PF12833">
    <property type="entry name" value="HTH_18"/>
    <property type="match status" value="1"/>
</dbReference>
<reference evidence="6" key="1">
    <citation type="journal article" date="2019" name="Microbiol. Resour. Announc.">
        <title>Draft Genomic Sequences of Streptomyces misionensis and Streptomyces albidoflavus, bacteria applied for phytopathogen biocontrol.</title>
        <authorList>
            <person name="Pylro V."/>
            <person name="Dias A."/>
            <person name="Andreote F."/>
            <person name="Varani A."/>
            <person name="Andreote C."/>
            <person name="Bernardo E."/>
            <person name="Martins T."/>
        </authorList>
    </citation>
    <scope>NUCLEOTIDE SEQUENCE [LARGE SCALE GENOMIC DNA]</scope>
    <source>
        <strain evidence="6">66</strain>
    </source>
</reference>
<name>A0A5C6JMQ5_9ACTN</name>
<keyword evidence="7" id="KW-1185">Reference proteome</keyword>
<dbReference type="EMBL" id="VOGW01000114">
    <property type="protein sequence ID" value="TWV41896.1"/>
    <property type="molecule type" value="Genomic_DNA"/>
</dbReference>
<feature type="domain" description="HTH araC/xylS-type" evidence="5">
    <location>
        <begin position="89"/>
        <end position="151"/>
    </location>
</feature>
<dbReference type="InterPro" id="IPR050204">
    <property type="entry name" value="AraC_XylS_family_regulators"/>
</dbReference>
<dbReference type="GO" id="GO:0043565">
    <property type="term" value="F:sequence-specific DNA binding"/>
    <property type="evidence" value="ECO:0007669"/>
    <property type="project" value="InterPro"/>
</dbReference>
<protein>
    <submittedName>
        <fullName evidence="6">Helix-turn-helix domain-containing protein</fullName>
    </submittedName>
</protein>
<evidence type="ECO:0000256" key="2">
    <source>
        <dbReference type="ARBA" id="ARBA00023125"/>
    </source>
</evidence>
<evidence type="ECO:0000313" key="7">
    <source>
        <dbReference type="Proteomes" id="UP000320481"/>
    </source>
</evidence>
<evidence type="ECO:0000256" key="3">
    <source>
        <dbReference type="ARBA" id="ARBA00023163"/>
    </source>
</evidence>
<comment type="caution">
    <text evidence="6">The sequence shown here is derived from an EMBL/GenBank/DDBJ whole genome shotgun (WGS) entry which is preliminary data.</text>
</comment>
<dbReference type="AlphaFoldDB" id="A0A5C6JMQ5"/>
<evidence type="ECO:0000259" key="5">
    <source>
        <dbReference type="PROSITE" id="PS01124"/>
    </source>
</evidence>
<gene>
    <name evidence="6" type="ORF">FRZ03_20110</name>
</gene>
<dbReference type="Gene3D" id="1.10.10.60">
    <property type="entry name" value="Homeodomain-like"/>
    <property type="match status" value="1"/>
</dbReference>
<sequence length="183" mass="20471">MHRIAMPAVWSGCGAQISCRRRTPSWYRPGLTCTRNRRPPSSGRCGPRTARVDHGSAAKALGRRLFAPFADPGTDATVIVEHETDRVLAQILPWLSEHLEHELTVDGISEQARVSRRTLTRHFRSHTGMAPLQWVLSQRVHRAQRPLETEDDGHERRTDRDAVRDGNRSERESGGEPADSGAA</sequence>
<dbReference type="Proteomes" id="UP000320481">
    <property type="component" value="Unassembled WGS sequence"/>
</dbReference>
<dbReference type="InterPro" id="IPR009057">
    <property type="entry name" value="Homeodomain-like_sf"/>
</dbReference>
<organism evidence="6 7">
    <name type="scientific">Streptomyces misionensis</name>
    <dbReference type="NCBI Taxonomy" id="67331"/>
    <lineage>
        <taxon>Bacteria</taxon>
        <taxon>Bacillati</taxon>
        <taxon>Actinomycetota</taxon>
        <taxon>Actinomycetes</taxon>
        <taxon>Kitasatosporales</taxon>
        <taxon>Streptomycetaceae</taxon>
        <taxon>Streptomyces</taxon>
    </lineage>
</organism>
<dbReference type="SUPFAM" id="SSF46689">
    <property type="entry name" value="Homeodomain-like"/>
    <property type="match status" value="1"/>
</dbReference>
<dbReference type="PANTHER" id="PTHR46796">
    <property type="entry name" value="HTH-TYPE TRANSCRIPTIONAL ACTIVATOR RHAS-RELATED"/>
    <property type="match status" value="1"/>
</dbReference>
<feature type="region of interest" description="Disordered" evidence="4">
    <location>
        <begin position="143"/>
        <end position="183"/>
    </location>
</feature>
<evidence type="ECO:0000256" key="1">
    <source>
        <dbReference type="ARBA" id="ARBA00023015"/>
    </source>
</evidence>
<dbReference type="GO" id="GO:0003700">
    <property type="term" value="F:DNA-binding transcription factor activity"/>
    <property type="evidence" value="ECO:0007669"/>
    <property type="project" value="InterPro"/>
</dbReference>